<feature type="chain" id="PRO_5035246601" evidence="1">
    <location>
        <begin position="16"/>
        <end position="235"/>
    </location>
</feature>
<comment type="caution">
    <text evidence="2">The sequence shown here is derived from an EMBL/GenBank/DDBJ whole genome shotgun (WGS) entry which is preliminary data.</text>
</comment>
<dbReference type="AlphaFoldDB" id="A0A8J4SSU3"/>
<sequence length="235" mass="27254">MFLALILCAVPLIKSELTQNEKEKTLCFHNTLLQIMSNCISPVRRKVNTLTWNKTLEYFAHVYSMRTYFEDVTIPDRDEFERKADIIATAYEVDHYEGLYEILPKVTEHYSDNIESDLPKQFYRLIEHGYSTFTILLHRISPKSSTNKATQMGCDYAYTNRTVVPAIHILCFINCPYHVIFGRPARGKVSCLYRDHSVSFSKCKLDTPCNNSPGLTRMSLNTFRLFCLILVIIEI</sequence>
<organism evidence="2 3">
    <name type="scientific">Paragonimus heterotremus</name>
    <dbReference type="NCBI Taxonomy" id="100268"/>
    <lineage>
        <taxon>Eukaryota</taxon>
        <taxon>Metazoa</taxon>
        <taxon>Spiralia</taxon>
        <taxon>Lophotrochozoa</taxon>
        <taxon>Platyhelminthes</taxon>
        <taxon>Trematoda</taxon>
        <taxon>Digenea</taxon>
        <taxon>Plagiorchiida</taxon>
        <taxon>Troglotremata</taxon>
        <taxon>Troglotrematidae</taxon>
        <taxon>Paragonimus</taxon>
    </lineage>
</organism>
<evidence type="ECO:0000313" key="3">
    <source>
        <dbReference type="Proteomes" id="UP000748531"/>
    </source>
</evidence>
<accession>A0A8J4SSU3</accession>
<evidence type="ECO:0000256" key="1">
    <source>
        <dbReference type="SAM" id="SignalP"/>
    </source>
</evidence>
<feature type="signal peptide" evidence="1">
    <location>
        <begin position="1"/>
        <end position="15"/>
    </location>
</feature>
<keyword evidence="3" id="KW-1185">Reference proteome</keyword>
<gene>
    <name evidence="2" type="ORF">PHET_09945</name>
</gene>
<dbReference type="EMBL" id="LUCH01006686">
    <property type="protein sequence ID" value="KAF5397166.1"/>
    <property type="molecule type" value="Genomic_DNA"/>
</dbReference>
<name>A0A8J4SSU3_9TREM</name>
<reference evidence="2" key="1">
    <citation type="submission" date="2019-05" db="EMBL/GenBank/DDBJ databases">
        <title>Annotation for the trematode Paragonimus heterotremus.</title>
        <authorList>
            <person name="Choi Y.-J."/>
        </authorList>
    </citation>
    <scope>NUCLEOTIDE SEQUENCE</scope>
    <source>
        <strain evidence="2">LC</strain>
    </source>
</reference>
<protein>
    <submittedName>
        <fullName evidence="2">Uncharacterized protein</fullName>
    </submittedName>
</protein>
<dbReference type="OrthoDB" id="6304433at2759"/>
<keyword evidence="1" id="KW-0732">Signal</keyword>
<dbReference type="Proteomes" id="UP000748531">
    <property type="component" value="Unassembled WGS sequence"/>
</dbReference>
<proteinExistence type="predicted"/>
<evidence type="ECO:0000313" key="2">
    <source>
        <dbReference type="EMBL" id="KAF5397166.1"/>
    </source>
</evidence>